<evidence type="ECO:0000256" key="7">
    <source>
        <dbReference type="PROSITE-ProRule" id="PRU10141"/>
    </source>
</evidence>
<evidence type="ECO:0000256" key="4">
    <source>
        <dbReference type="ARBA" id="ARBA00022777"/>
    </source>
</evidence>
<dbReference type="Gene3D" id="3.30.200.20">
    <property type="entry name" value="Phosphorylase Kinase, domain 1"/>
    <property type="match status" value="1"/>
</dbReference>
<dbReference type="InterPro" id="IPR030616">
    <property type="entry name" value="Aur-like"/>
</dbReference>
<evidence type="ECO:0000313" key="11">
    <source>
        <dbReference type="Proteomes" id="UP001162640"/>
    </source>
</evidence>
<dbReference type="AlphaFoldDB" id="A0A9W7DTY6"/>
<sequence>MPSGKRLWYLNVHPNLPSPPLRHKPNQHPPPQTDPTNLNKPSAHSTFAQSGRQWSLSDFEIGKPLGRGKFGAVYLAREKNTKYIVALKVLQKAQLLKAGVEHQLRREIEIQSHLRHVNILRLYGYFFDNKRIYLILEYSPRGELYKHLQSKGRFGERQSSQVSEE</sequence>
<evidence type="ECO:0000256" key="3">
    <source>
        <dbReference type="ARBA" id="ARBA00022741"/>
    </source>
</evidence>
<dbReference type="InterPro" id="IPR017441">
    <property type="entry name" value="Protein_kinase_ATP_BS"/>
</dbReference>
<feature type="region of interest" description="Disordered" evidence="8">
    <location>
        <begin position="14"/>
        <end position="50"/>
    </location>
</feature>
<dbReference type="SUPFAM" id="SSF56112">
    <property type="entry name" value="Protein kinase-like (PK-like)"/>
    <property type="match status" value="1"/>
</dbReference>
<evidence type="ECO:0000256" key="1">
    <source>
        <dbReference type="ARBA" id="ARBA00022527"/>
    </source>
</evidence>
<dbReference type="PROSITE" id="PS00107">
    <property type="entry name" value="PROTEIN_KINASE_ATP"/>
    <property type="match status" value="1"/>
</dbReference>
<dbReference type="InterPro" id="IPR000719">
    <property type="entry name" value="Prot_kinase_dom"/>
</dbReference>
<dbReference type="Pfam" id="PF00069">
    <property type="entry name" value="Pkinase"/>
    <property type="match status" value="1"/>
</dbReference>
<gene>
    <name evidence="10" type="ORF">TL16_g01615</name>
</gene>
<dbReference type="GO" id="GO:0005524">
    <property type="term" value="F:ATP binding"/>
    <property type="evidence" value="ECO:0007669"/>
    <property type="project" value="UniProtKB-UniRule"/>
</dbReference>
<keyword evidence="4" id="KW-0418">Kinase</keyword>
<evidence type="ECO:0000256" key="6">
    <source>
        <dbReference type="PIRSR" id="PIRSR630616-2"/>
    </source>
</evidence>
<evidence type="ECO:0000256" key="5">
    <source>
        <dbReference type="ARBA" id="ARBA00022840"/>
    </source>
</evidence>
<protein>
    <recommendedName>
        <fullName evidence="9">Protein kinase domain-containing protein</fullName>
    </recommendedName>
</protein>
<comment type="caution">
    <text evidence="10">The sequence shown here is derived from an EMBL/GenBank/DDBJ whole genome shotgun (WGS) entry which is preliminary data.</text>
</comment>
<keyword evidence="1" id="KW-0723">Serine/threonine-protein kinase</keyword>
<dbReference type="EMBL" id="BLQM01000037">
    <property type="protein sequence ID" value="GMH54155.1"/>
    <property type="molecule type" value="Genomic_DNA"/>
</dbReference>
<feature type="binding site" evidence="6">
    <location>
        <position position="69"/>
    </location>
    <ligand>
        <name>ATP</name>
        <dbReference type="ChEBI" id="CHEBI:30616"/>
    </ligand>
</feature>
<dbReference type="InterPro" id="IPR011009">
    <property type="entry name" value="Kinase-like_dom_sf"/>
</dbReference>
<proteinExistence type="predicted"/>
<keyword evidence="3 6" id="KW-0547">Nucleotide-binding</keyword>
<evidence type="ECO:0000313" key="10">
    <source>
        <dbReference type="EMBL" id="GMH54155.1"/>
    </source>
</evidence>
<dbReference type="GO" id="GO:0004674">
    <property type="term" value="F:protein serine/threonine kinase activity"/>
    <property type="evidence" value="ECO:0007669"/>
    <property type="project" value="UniProtKB-KW"/>
</dbReference>
<dbReference type="PANTHER" id="PTHR24350">
    <property type="entry name" value="SERINE/THREONINE-PROTEIN KINASE IAL-RELATED"/>
    <property type="match status" value="1"/>
</dbReference>
<evidence type="ECO:0000256" key="2">
    <source>
        <dbReference type="ARBA" id="ARBA00022679"/>
    </source>
</evidence>
<feature type="compositionally biased region" description="Polar residues" evidence="8">
    <location>
        <begin position="34"/>
        <end position="50"/>
    </location>
</feature>
<name>A0A9W7DTY6_9STRA</name>
<dbReference type="PROSITE" id="PS50011">
    <property type="entry name" value="PROTEIN_KINASE_DOM"/>
    <property type="match status" value="1"/>
</dbReference>
<keyword evidence="2" id="KW-0808">Transferase</keyword>
<reference evidence="11" key="1">
    <citation type="journal article" date="2023" name="Commun. Biol.">
        <title>Genome analysis of Parmales, the sister group of diatoms, reveals the evolutionary specialization of diatoms from phago-mixotrophs to photoautotrophs.</title>
        <authorList>
            <person name="Ban H."/>
            <person name="Sato S."/>
            <person name="Yoshikawa S."/>
            <person name="Yamada K."/>
            <person name="Nakamura Y."/>
            <person name="Ichinomiya M."/>
            <person name="Sato N."/>
            <person name="Blanc-Mathieu R."/>
            <person name="Endo H."/>
            <person name="Kuwata A."/>
            <person name="Ogata H."/>
        </authorList>
    </citation>
    <scope>NUCLEOTIDE SEQUENCE [LARGE SCALE GENOMIC DNA]</scope>
</reference>
<organism evidence="10 11">
    <name type="scientific">Triparma laevis f. inornata</name>
    <dbReference type="NCBI Taxonomy" id="1714386"/>
    <lineage>
        <taxon>Eukaryota</taxon>
        <taxon>Sar</taxon>
        <taxon>Stramenopiles</taxon>
        <taxon>Ochrophyta</taxon>
        <taxon>Bolidophyceae</taxon>
        <taxon>Parmales</taxon>
        <taxon>Triparmaceae</taxon>
        <taxon>Triparma</taxon>
    </lineage>
</organism>
<accession>A0A9W7DTY6</accession>
<dbReference type="Proteomes" id="UP001162640">
    <property type="component" value="Unassembled WGS sequence"/>
</dbReference>
<dbReference type="FunFam" id="3.30.200.20:FF:000042">
    <property type="entry name" value="Aurora kinase A"/>
    <property type="match status" value="1"/>
</dbReference>
<evidence type="ECO:0000256" key="8">
    <source>
        <dbReference type="SAM" id="MobiDB-lite"/>
    </source>
</evidence>
<feature type="binding site" evidence="6 7">
    <location>
        <position position="88"/>
    </location>
    <ligand>
        <name>ATP</name>
        <dbReference type="ChEBI" id="CHEBI:30616"/>
    </ligand>
</feature>
<feature type="domain" description="Protein kinase" evidence="9">
    <location>
        <begin position="59"/>
        <end position="165"/>
    </location>
</feature>
<dbReference type="SMART" id="SM00220">
    <property type="entry name" value="S_TKc"/>
    <property type="match status" value="1"/>
</dbReference>
<keyword evidence="5 6" id="KW-0067">ATP-binding</keyword>
<evidence type="ECO:0000259" key="9">
    <source>
        <dbReference type="PROSITE" id="PS50011"/>
    </source>
</evidence>